<evidence type="ECO:0000313" key="2">
    <source>
        <dbReference type="Proteomes" id="UP000799750"/>
    </source>
</evidence>
<protein>
    <submittedName>
        <fullName evidence="1">Uncharacterized protein</fullName>
    </submittedName>
</protein>
<reference evidence="1" key="1">
    <citation type="journal article" date="2020" name="Stud. Mycol.">
        <title>101 Dothideomycetes genomes: a test case for predicting lifestyles and emergence of pathogens.</title>
        <authorList>
            <person name="Haridas S."/>
            <person name="Albert R."/>
            <person name="Binder M."/>
            <person name="Bloem J."/>
            <person name="Labutti K."/>
            <person name="Salamov A."/>
            <person name="Andreopoulos B."/>
            <person name="Baker S."/>
            <person name="Barry K."/>
            <person name="Bills G."/>
            <person name="Bluhm B."/>
            <person name="Cannon C."/>
            <person name="Castanera R."/>
            <person name="Culley D."/>
            <person name="Daum C."/>
            <person name="Ezra D."/>
            <person name="Gonzalez J."/>
            <person name="Henrissat B."/>
            <person name="Kuo A."/>
            <person name="Liang C."/>
            <person name="Lipzen A."/>
            <person name="Lutzoni F."/>
            <person name="Magnuson J."/>
            <person name="Mondo S."/>
            <person name="Nolan M."/>
            <person name="Ohm R."/>
            <person name="Pangilinan J."/>
            <person name="Park H.-J."/>
            <person name="Ramirez L."/>
            <person name="Alfaro M."/>
            <person name="Sun H."/>
            <person name="Tritt A."/>
            <person name="Yoshinaga Y."/>
            <person name="Zwiers L.-H."/>
            <person name="Turgeon B."/>
            <person name="Goodwin S."/>
            <person name="Spatafora J."/>
            <person name="Crous P."/>
            <person name="Grigoriev I."/>
        </authorList>
    </citation>
    <scope>NUCLEOTIDE SEQUENCE</scope>
    <source>
        <strain evidence="1">CBS 269.34</strain>
    </source>
</reference>
<dbReference type="AlphaFoldDB" id="A0A6A6QB36"/>
<proteinExistence type="predicted"/>
<name>A0A6A6QB36_9PEZI</name>
<sequence length="262" mass="30060">MPPLKDRILQRLHLAKAIWDSLRVASHPTHLIRIVVSNPVELRGINAENVAEHGWAMPTDLSPDDKAAILTYGGCDQSCFIFMKLLPYMLGEDWQEISWYCIDPVPSRNVWVGTEQENLDNAQSEFFHSYLRLVLNDSTVFAVDFTPEQFGWPFEVMEAGKYDRKYSAPATSPQRVDWLREEAEMPPETFDKLLRDSLLSSVLRLCGHVKPTDDLFAGMFEQSIAKSDETQRALLEEIGQDIRDFCQSFDKERCSVPICQRD</sequence>
<gene>
    <name evidence="1" type="ORF">BU16DRAFT_567384</name>
</gene>
<dbReference type="EMBL" id="MU004199">
    <property type="protein sequence ID" value="KAF2489206.1"/>
    <property type="molecule type" value="Genomic_DNA"/>
</dbReference>
<keyword evidence="2" id="KW-1185">Reference proteome</keyword>
<dbReference type="Proteomes" id="UP000799750">
    <property type="component" value="Unassembled WGS sequence"/>
</dbReference>
<evidence type="ECO:0000313" key="1">
    <source>
        <dbReference type="EMBL" id="KAF2489206.1"/>
    </source>
</evidence>
<accession>A0A6A6QB36</accession>
<organism evidence="1 2">
    <name type="scientific">Lophium mytilinum</name>
    <dbReference type="NCBI Taxonomy" id="390894"/>
    <lineage>
        <taxon>Eukaryota</taxon>
        <taxon>Fungi</taxon>
        <taxon>Dikarya</taxon>
        <taxon>Ascomycota</taxon>
        <taxon>Pezizomycotina</taxon>
        <taxon>Dothideomycetes</taxon>
        <taxon>Pleosporomycetidae</taxon>
        <taxon>Mytilinidiales</taxon>
        <taxon>Mytilinidiaceae</taxon>
        <taxon>Lophium</taxon>
    </lineage>
</organism>